<dbReference type="Proteomes" id="UP000247612">
    <property type="component" value="Unassembled WGS sequence"/>
</dbReference>
<evidence type="ECO:0008006" key="3">
    <source>
        <dbReference type="Google" id="ProtNLM"/>
    </source>
</evidence>
<gene>
    <name evidence="1" type="ORF">DES51_105184</name>
</gene>
<protein>
    <recommendedName>
        <fullName evidence="3">ATP-binding protein</fullName>
    </recommendedName>
</protein>
<dbReference type="RefSeq" id="WP_022937088.1">
    <property type="nucleotide sequence ID" value="NZ_CABKRQ010000002.1"/>
</dbReference>
<dbReference type="SUPFAM" id="SSF55874">
    <property type="entry name" value="ATPase domain of HSP90 chaperone/DNA topoisomerase II/histidine kinase"/>
    <property type="match status" value="1"/>
</dbReference>
<accession>A0A318KPV9</accession>
<proteinExistence type="predicted"/>
<dbReference type="AlphaFoldDB" id="A0A318KPV9"/>
<organism evidence="1 2">
    <name type="scientific">Dielma fastidiosa</name>
    <dbReference type="NCBI Taxonomy" id="1034346"/>
    <lineage>
        <taxon>Bacteria</taxon>
        <taxon>Bacillati</taxon>
        <taxon>Bacillota</taxon>
        <taxon>Erysipelotrichia</taxon>
        <taxon>Erysipelotrichales</taxon>
        <taxon>Erysipelotrichaceae</taxon>
        <taxon>Dielma</taxon>
    </lineage>
</organism>
<evidence type="ECO:0000313" key="2">
    <source>
        <dbReference type="Proteomes" id="UP000247612"/>
    </source>
</evidence>
<comment type="caution">
    <text evidence="1">The sequence shown here is derived from an EMBL/GenBank/DDBJ whole genome shotgun (WGS) entry which is preliminary data.</text>
</comment>
<evidence type="ECO:0000313" key="1">
    <source>
        <dbReference type="EMBL" id="PXX79710.1"/>
    </source>
</evidence>
<dbReference type="STRING" id="1034346.GCA_000313565_00776"/>
<dbReference type="InterPro" id="IPR036890">
    <property type="entry name" value="HATPase_C_sf"/>
</dbReference>
<sequence length="665" mass="78305">MQANFKGLVRLHVLPITEPLLPMYEAIINAIQSIEESKKVDGKIHVIIERANMLNFDEQWESDIENIIIKDNGIGFTDKNFESFNTYATESKIEKGCKGVGRIMWLKAFNNVNITSVYQKNDKKYMRSFKFDSEKEVFDQNNIEVEMNTPFETVISLNKMSNKYKKNNCPKKLETIAREILNHCFAYYVFNKAPEIIISDESETISLSEIYNKHIKKDVVTKELIIKNIKFIIIHSKNYLINKRKHSINFCANDRVVLSKGLSKMFSNIPDALEDAQGEFSYNAYILSDFLNEHVNRERTNFDLDKDNNLFDGIGLADIDENIKPIIEEYLSESIAIGKGKKEEYIKNYINMENPRYRMLLKNNPNLIDSISLTTDKEKLDIELFKQEQAYRLTLKKEGLELEKEMKKEITNYREYTDKRVRYAAKLSEVGKSDLADYVMNRKIILDVFDENLESIDDDHKKYAYERNIHELIFPMITTSDDIDYLRHNLWIIDEKLSYHHYLASDKKLNSIPELQTDSLKEPDIIIFDSPFAFTDQEVEPYRNITIIEFKRPGRTNYDNEDNPIEQVITYMDNIIEGKIKDRKGRYMGDTKDVRFYCYIICDLDPTIKAQAKRNDFKMTPDRLGFYKYNDNYNAYMEIISYTKIVKDSKLRNKILFDKLFNQTI</sequence>
<dbReference type="OrthoDB" id="2041081at2"/>
<dbReference type="EMBL" id="QJKH01000005">
    <property type="protein sequence ID" value="PXX79710.1"/>
    <property type="molecule type" value="Genomic_DNA"/>
</dbReference>
<reference evidence="1 2" key="1">
    <citation type="submission" date="2018-05" db="EMBL/GenBank/DDBJ databases">
        <title>Genomic Encyclopedia of Type Strains, Phase IV (KMG-IV): sequencing the most valuable type-strain genomes for metagenomic binning, comparative biology and taxonomic classification.</title>
        <authorList>
            <person name="Goeker M."/>
        </authorList>
    </citation>
    <scope>NUCLEOTIDE SEQUENCE [LARGE SCALE GENOMIC DNA]</scope>
    <source>
        <strain evidence="1 2">JC118</strain>
    </source>
</reference>
<name>A0A318KPV9_9FIRM</name>
<keyword evidence="2" id="KW-1185">Reference proteome</keyword>